<dbReference type="KEGG" id="scd:Spica_1478"/>
<name>F8EXP1_GRAC1</name>
<organism evidence="3 4">
    <name type="scientific">Gracilinema caldarium (strain ATCC 51460 / DSM 7334 / H1)</name>
    <name type="common">Treponema caldarium</name>
    <dbReference type="NCBI Taxonomy" id="744872"/>
    <lineage>
        <taxon>Bacteria</taxon>
        <taxon>Pseudomonadati</taxon>
        <taxon>Spirochaetota</taxon>
        <taxon>Spirochaetia</taxon>
        <taxon>Spirochaetales</taxon>
        <taxon>Breznakiellaceae</taxon>
        <taxon>Gracilinema</taxon>
    </lineage>
</organism>
<protein>
    <submittedName>
        <fullName evidence="3">Uncharacterized protein</fullName>
    </submittedName>
</protein>
<dbReference type="STRING" id="744872.Spica_1478"/>
<keyword evidence="4" id="KW-1185">Reference proteome</keyword>
<keyword evidence="2" id="KW-0812">Transmembrane</keyword>
<keyword evidence="1" id="KW-0175">Coiled coil</keyword>
<evidence type="ECO:0000313" key="4">
    <source>
        <dbReference type="Proteomes" id="UP000000503"/>
    </source>
</evidence>
<dbReference type="EMBL" id="CP002868">
    <property type="protein sequence ID" value="AEJ19622.1"/>
    <property type="molecule type" value="Genomic_DNA"/>
</dbReference>
<evidence type="ECO:0000256" key="2">
    <source>
        <dbReference type="SAM" id="Phobius"/>
    </source>
</evidence>
<keyword evidence="2" id="KW-0472">Membrane</keyword>
<gene>
    <name evidence="3" type="ordered locus">Spica_1478</name>
</gene>
<feature type="transmembrane region" description="Helical" evidence="2">
    <location>
        <begin position="72"/>
        <end position="96"/>
    </location>
</feature>
<keyword evidence="2" id="KW-1133">Transmembrane helix</keyword>
<dbReference type="RefSeq" id="WP_013968931.1">
    <property type="nucleotide sequence ID" value="NC_015732.1"/>
</dbReference>
<feature type="coiled-coil region" evidence="1">
    <location>
        <begin position="106"/>
        <end position="140"/>
    </location>
</feature>
<evidence type="ECO:0000313" key="3">
    <source>
        <dbReference type="EMBL" id="AEJ19622.1"/>
    </source>
</evidence>
<dbReference type="HOGENOM" id="CLU_936704_0_0_12"/>
<dbReference type="AlphaFoldDB" id="F8EXP1"/>
<dbReference type="Proteomes" id="UP000000503">
    <property type="component" value="Chromosome"/>
</dbReference>
<evidence type="ECO:0000256" key="1">
    <source>
        <dbReference type="SAM" id="Coils"/>
    </source>
</evidence>
<proteinExistence type="predicted"/>
<dbReference type="OrthoDB" id="9840287at2"/>
<accession>F8EXP1</accession>
<reference evidence="4" key="1">
    <citation type="journal article" date="2013" name="Stand. Genomic Sci.">
        <title>Genome sequence of the thermophilic fresh-water bacterium Spirochaeta caldaria type strain (H1(T)), reclassification of Spirochaeta caldaria, Spirochaeta stenostrepta, and Spirochaeta zuelzerae in the genus Treponema as Treponema caldaria comb. nov., Treponema stenostrepta comb. nov., and Treponema zuelzerae comb. nov., and emendation of the genus Treponema.</title>
        <authorList>
            <person name="Abt B."/>
            <person name="Goker M."/>
            <person name="Scheuner C."/>
            <person name="Han C."/>
            <person name="Lu M."/>
            <person name="Misra M."/>
            <person name="Lapidus A."/>
            <person name="Nolan M."/>
            <person name="Lucas S."/>
            <person name="Hammon N."/>
            <person name="Deshpande S."/>
            <person name="Cheng J.F."/>
            <person name="Tapia R."/>
            <person name="Goodwin L.A."/>
            <person name="Pitluck S."/>
            <person name="Liolios K."/>
            <person name="Pagani I."/>
            <person name="Ivanova N."/>
            <person name="Mavromatis K."/>
            <person name="Mikhailova N."/>
            <person name="Huntemann M."/>
            <person name="Pati A."/>
            <person name="Chen A."/>
            <person name="Palaniappan K."/>
            <person name="Land M."/>
            <person name="Hauser L."/>
            <person name="Jeffries C.D."/>
            <person name="Rohde M."/>
            <person name="Spring S."/>
            <person name="Gronow S."/>
            <person name="Detter J.C."/>
            <person name="Bristow J."/>
            <person name="Eisen J.A."/>
            <person name="Markowitz V."/>
            <person name="Hugenholtz P."/>
            <person name="Kyrpides N.C."/>
            <person name="Woyke T."/>
            <person name="Klenk H.P."/>
        </authorList>
    </citation>
    <scope>NUCLEOTIDE SEQUENCE</scope>
    <source>
        <strain evidence="4">ATCC 51460 / DSM 7334 / H1</strain>
    </source>
</reference>
<feature type="transmembrane region" description="Helical" evidence="2">
    <location>
        <begin position="12"/>
        <end position="39"/>
    </location>
</feature>
<sequence length="297" mass="32863">MALELVKKVSSAILFLVSTPIGYIIDGSLLILLLVFVLARALHRERLLALAAGTKFGPAQKLFVCTEALGRLFASLAANLPVLLIAAVLSVSVVAIGETIRKVEASIEAASRIKELQTVLRNLERSLKIAEIRVLSTQNDRTTFEITYFDPENQNSIAETRTISIDGRDIYIDAIVLNFDYSEIAAGRRVNIAIPYRVFSDQVPQINGISLGGIDSKGIPYMFHRADEDIYGIAPEVYRERLKELVQLISSDTSARPAGIVRSLYGSALHKRVNTGDRYELRVEQTGGLTLRERFPF</sequence>